<dbReference type="OrthoDB" id="9778208at2"/>
<comment type="similarity">
    <text evidence="3 9">Belongs to the class I-like SAM-binding methyltransferase superfamily. TPMT family.</text>
</comment>
<evidence type="ECO:0000256" key="9">
    <source>
        <dbReference type="HAMAP-Rule" id="MF_00812"/>
    </source>
</evidence>
<evidence type="ECO:0000256" key="6">
    <source>
        <dbReference type="ARBA" id="ARBA00022603"/>
    </source>
</evidence>
<proteinExistence type="inferred from homology"/>
<feature type="binding site" evidence="9">
    <location>
        <position position="45"/>
    </location>
    <ligand>
        <name>S-adenosyl-L-methionine</name>
        <dbReference type="ChEBI" id="CHEBI:59789"/>
    </ligand>
</feature>
<gene>
    <name evidence="9" type="primary">tpm</name>
    <name evidence="10" type="ORF">ABB29_11315</name>
</gene>
<comment type="subcellular location">
    <subcellularLocation>
        <location evidence="2 9">Cytoplasm</location>
    </subcellularLocation>
</comment>
<dbReference type="RefSeq" id="WP_057659057.1">
    <property type="nucleotide sequence ID" value="NZ_LDJL01000011.1"/>
</dbReference>
<dbReference type="EMBL" id="LDJL01000011">
    <property type="protein sequence ID" value="KRG69019.1"/>
    <property type="molecule type" value="Genomic_DNA"/>
</dbReference>
<dbReference type="Pfam" id="PF05724">
    <property type="entry name" value="TPMT"/>
    <property type="match status" value="1"/>
</dbReference>
<dbReference type="GO" id="GO:0032259">
    <property type="term" value="P:methylation"/>
    <property type="evidence" value="ECO:0007669"/>
    <property type="project" value="UniProtKB-KW"/>
</dbReference>
<dbReference type="NCBIfam" id="TIGR03840">
    <property type="entry name" value="TMPT_Se_Te"/>
    <property type="match status" value="1"/>
</dbReference>
<evidence type="ECO:0000256" key="8">
    <source>
        <dbReference type="ARBA" id="ARBA00022691"/>
    </source>
</evidence>
<evidence type="ECO:0000256" key="7">
    <source>
        <dbReference type="ARBA" id="ARBA00022679"/>
    </source>
</evidence>
<dbReference type="STRING" id="344882.ABB29_11315"/>
<feature type="binding site" evidence="9">
    <location>
        <position position="66"/>
    </location>
    <ligand>
        <name>S-adenosyl-L-methionine</name>
        <dbReference type="ChEBI" id="CHEBI:59789"/>
    </ligand>
</feature>
<dbReference type="PIRSF" id="PIRSF023956">
    <property type="entry name" value="Thiopurine_S-methyltransferase"/>
    <property type="match status" value="1"/>
</dbReference>
<dbReference type="PANTHER" id="PTHR10259">
    <property type="entry name" value="THIOPURINE S-METHYLTRANSFERASE"/>
    <property type="match status" value="1"/>
</dbReference>
<evidence type="ECO:0000313" key="11">
    <source>
        <dbReference type="Proteomes" id="UP000052052"/>
    </source>
</evidence>
<sequence length="228" mass="25900">MEAEFWLQRWQQGKTGFHQDRVMPLLQRHWPALRMPDGSRVLVPLAGKSLDMIWLAACGHQVLGVELSALAVAQFFAENDLVPRISRSRYGVHHHAGNIELICGDVFDLDMQMLADCRGVYDRAALIALPEDLRQRYVRHVYGQLPRDCRGLLITLEYPQHEKSGPPFSVTADAVDQLFQPQWRVERQEHQDILSREPAFIADGVTDLSTTLYRLDHLQDPVAVPSAG</sequence>
<reference evidence="10 11" key="1">
    <citation type="submission" date="2015-05" db="EMBL/GenBank/DDBJ databases">
        <title>Genome sequencing and analysis of members of genus Stenotrophomonas.</title>
        <authorList>
            <person name="Patil P.P."/>
            <person name="Midha S."/>
            <person name="Patil P.B."/>
        </authorList>
    </citation>
    <scope>NUCLEOTIDE SEQUENCE [LARGE SCALE GENOMIC DNA]</scope>
    <source>
        <strain evidence="10 11">DSM 21858</strain>
    </source>
</reference>
<keyword evidence="7 9" id="KW-0808">Transferase</keyword>
<keyword evidence="5 9" id="KW-0963">Cytoplasm</keyword>
<dbReference type="FunFam" id="3.40.50.150:FF:000101">
    <property type="entry name" value="Thiopurine S-methyltransferase"/>
    <property type="match status" value="1"/>
</dbReference>
<dbReference type="PATRIC" id="fig|344882.3.peg.628"/>
<evidence type="ECO:0000256" key="4">
    <source>
        <dbReference type="ARBA" id="ARBA00011905"/>
    </source>
</evidence>
<dbReference type="AlphaFoldDB" id="A0A0R0CHY5"/>
<dbReference type="InterPro" id="IPR025835">
    <property type="entry name" value="Thiopurine_S-MeTrfase"/>
</dbReference>
<dbReference type="NCBIfam" id="NF009732">
    <property type="entry name" value="PRK13255.1"/>
    <property type="match status" value="1"/>
</dbReference>
<comment type="catalytic activity">
    <reaction evidence="1 9">
        <text>S-adenosyl-L-methionine + a thiopurine = S-adenosyl-L-homocysteine + a thiopurine S-methylether.</text>
        <dbReference type="EC" id="2.1.1.67"/>
    </reaction>
</comment>
<dbReference type="HAMAP" id="MF_00812">
    <property type="entry name" value="Thiopur_methtran"/>
    <property type="match status" value="1"/>
</dbReference>
<dbReference type="InterPro" id="IPR029063">
    <property type="entry name" value="SAM-dependent_MTases_sf"/>
</dbReference>
<evidence type="ECO:0000256" key="3">
    <source>
        <dbReference type="ARBA" id="ARBA00008145"/>
    </source>
</evidence>
<dbReference type="GO" id="GO:0008119">
    <property type="term" value="F:thiopurine S-methyltransferase activity"/>
    <property type="evidence" value="ECO:0007669"/>
    <property type="project" value="UniProtKB-UniRule"/>
</dbReference>
<dbReference type="SUPFAM" id="SSF53335">
    <property type="entry name" value="S-adenosyl-L-methionine-dependent methyltransferases"/>
    <property type="match status" value="1"/>
</dbReference>
<evidence type="ECO:0000256" key="1">
    <source>
        <dbReference type="ARBA" id="ARBA00000903"/>
    </source>
</evidence>
<organism evidence="10 11">
    <name type="scientific">Pseudoxanthomonas dokdonensis</name>
    <dbReference type="NCBI Taxonomy" id="344882"/>
    <lineage>
        <taxon>Bacteria</taxon>
        <taxon>Pseudomonadati</taxon>
        <taxon>Pseudomonadota</taxon>
        <taxon>Gammaproteobacteria</taxon>
        <taxon>Lysobacterales</taxon>
        <taxon>Lysobacteraceae</taxon>
        <taxon>Pseudoxanthomonas</taxon>
    </lineage>
</organism>
<protein>
    <recommendedName>
        <fullName evidence="4 9">Thiopurine S-methyltransferase</fullName>
        <ecNumber evidence="4 9">2.1.1.67</ecNumber>
    </recommendedName>
    <alternativeName>
        <fullName evidence="9">Thiopurine methyltransferase</fullName>
    </alternativeName>
</protein>
<dbReference type="InterPro" id="IPR008854">
    <property type="entry name" value="TPMT"/>
</dbReference>
<dbReference type="PROSITE" id="PS51585">
    <property type="entry name" value="SAM_MT_TPMT"/>
    <property type="match status" value="1"/>
</dbReference>
<accession>A0A0R0CHY5</accession>
<dbReference type="EC" id="2.1.1.67" evidence="4 9"/>
<name>A0A0R0CHY5_9GAMM</name>
<dbReference type="GO" id="GO:0005737">
    <property type="term" value="C:cytoplasm"/>
    <property type="evidence" value="ECO:0007669"/>
    <property type="project" value="UniProtKB-SubCell"/>
</dbReference>
<comment type="caution">
    <text evidence="10">The sequence shown here is derived from an EMBL/GenBank/DDBJ whole genome shotgun (WGS) entry which is preliminary data.</text>
</comment>
<keyword evidence="6 9" id="KW-0489">Methyltransferase</keyword>
<evidence type="ECO:0000313" key="10">
    <source>
        <dbReference type="EMBL" id="KRG69019.1"/>
    </source>
</evidence>
<keyword evidence="11" id="KW-1185">Reference proteome</keyword>
<dbReference type="Proteomes" id="UP000052052">
    <property type="component" value="Unassembled WGS sequence"/>
</dbReference>
<dbReference type="PANTHER" id="PTHR10259:SF11">
    <property type="entry name" value="THIOPURINE S-METHYLTRANSFERASE"/>
    <property type="match status" value="1"/>
</dbReference>
<dbReference type="GO" id="GO:0010038">
    <property type="term" value="P:response to metal ion"/>
    <property type="evidence" value="ECO:0007669"/>
    <property type="project" value="InterPro"/>
</dbReference>
<keyword evidence="8 9" id="KW-0949">S-adenosyl-L-methionine</keyword>
<dbReference type="Gene3D" id="3.40.50.150">
    <property type="entry name" value="Vaccinia Virus protein VP39"/>
    <property type="match status" value="1"/>
</dbReference>
<dbReference type="InterPro" id="IPR022474">
    <property type="entry name" value="Thiopur_S-MeTfrase_Se/Te_detox"/>
</dbReference>
<feature type="binding site" evidence="9">
    <location>
        <position position="10"/>
    </location>
    <ligand>
        <name>S-adenosyl-L-methionine</name>
        <dbReference type="ChEBI" id="CHEBI:59789"/>
    </ligand>
</feature>
<evidence type="ECO:0000256" key="2">
    <source>
        <dbReference type="ARBA" id="ARBA00004496"/>
    </source>
</evidence>
<evidence type="ECO:0000256" key="5">
    <source>
        <dbReference type="ARBA" id="ARBA00022490"/>
    </source>
</evidence>
<feature type="binding site" evidence="9">
    <location>
        <position position="123"/>
    </location>
    <ligand>
        <name>S-adenosyl-L-methionine</name>
        <dbReference type="ChEBI" id="CHEBI:59789"/>
    </ligand>
</feature>